<dbReference type="RefSeq" id="WP_101331067.1">
    <property type="nucleotide sequence ID" value="NZ_PJNH01000001.1"/>
</dbReference>
<dbReference type="FunFam" id="2.40.50.140:FF:000045">
    <property type="entry name" value="Phenylalanine--tRNA ligase beta subunit"/>
    <property type="match status" value="1"/>
</dbReference>
<evidence type="ECO:0000259" key="4">
    <source>
        <dbReference type="PROSITE" id="PS50886"/>
    </source>
</evidence>
<proteinExistence type="predicted"/>
<dbReference type="Pfam" id="PF14794">
    <property type="entry name" value="DUF4479"/>
    <property type="match status" value="1"/>
</dbReference>
<evidence type="ECO:0000313" key="5">
    <source>
        <dbReference type="EMBL" id="PKR79323.1"/>
    </source>
</evidence>
<dbReference type="OrthoDB" id="9805455at2"/>
<dbReference type="PROSITE" id="PS50886">
    <property type="entry name" value="TRBD"/>
    <property type="match status" value="1"/>
</dbReference>
<protein>
    <submittedName>
        <fullName evidence="5">DUF4479 domain-containing protein</fullName>
    </submittedName>
</protein>
<dbReference type="InterPro" id="IPR002547">
    <property type="entry name" value="tRNA-bd_dom"/>
</dbReference>
<dbReference type="InterPro" id="IPR037154">
    <property type="entry name" value="YtpR-like_sf"/>
</dbReference>
<dbReference type="GO" id="GO:0000049">
    <property type="term" value="F:tRNA binding"/>
    <property type="evidence" value="ECO:0007669"/>
    <property type="project" value="UniProtKB-UniRule"/>
</dbReference>
<keyword evidence="2 3" id="KW-0694">RNA-binding</keyword>
<dbReference type="SUPFAM" id="SSF50249">
    <property type="entry name" value="Nucleic acid-binding proteins"/>
    <property type="match status" value="1"/>
</dbReference>
<dbReference type="NCBIfam" id="NF045760">
    <property type="entry name" value="YtpR"/>
    <property type="match status" value="1"/>
</dbReference>
<evidence type="ECO:0000313" key="6">
    <source>
        <dbReference type="Proteomes" id="UP000243524"/>
    </source>
</evidence>
<dbReference type="InterPro" id="IPR033714">
    <property type="entry name" value="tRNA_bind_bactPheRS"/>
</dbReference>
<dbReference type="InterPro" id="IPR012340">
    <property type="entry name" value="NA-bd_OB-fold"/>
</dbReference>
<evidence type="ECO:0000256" key="3">
    <source>
        <dbReference type="PROSITE-ProRule" id="PRU00209"/>
    </source>
</evidence>
<dbReference type="CDD" id="cd02796">
    <property type="entry name" value="tRNA_bind_bactPheRS"/>
    <property type="match status" value="1"/>
</dbReference>
<keyword evidence="1 3" id="KW-0820">tRNA-binding</keyword>
<dbReference type="Proteomes" id="UP000243524">
    <property type="component" value="Unassembled WGS sequence"/>
</dbReference>
<dbReference type="AlphaFoldDB" id="A0A2I0QYC3"/>
<evidence type="ECO:0000256" key="2">
    <source>
        <dbReference type="ARBA" id="ARBA00022884"/>
    </source>
</evidence>
<gene>
    <name evidence="5" type="ORF">CEY16_06165</name>
</gene>
<dbReference type="EMBL" id="PJNH01000001">
    <property type="protein sequence ID" value="PKR79323.1"/>
    <property type="molecule type" value="Genomic_DNA"/>
</dbReference>
<comment type="caution">
    <text evidence="5">The sequence shown here is derived from an EMBL/GenBank/DDBJ whole genome shotgun (WGS) entry which is preliminary data.</text>
</comment>
<accession>A0A2I0QYC3</accession>
<evidence type="ECO:0000256" key="1">
    <source>
        <dbReference type="ARBA" id="ARBA00022555"/>
    </source>
</evidence>
<dbReference type="Pfam" id="PF01588">
    <property type="entry name" value="tRNA_bind"/>
    <property type="match status" value="1"/>
</dbReference>
<dbReference type="Gene3D" id="2.40.50.140">
    <property type="entry name" value="Nucleic acid-binding proteins"/>
    <property type="match status" value="1"/>
</dbReference>
<keyword evidence="6" id="KW-1185">Reference proteome</keyword>
<organism evidence="5 6">
    <name type="scientific">Halalkalibacillus sediminis</name>
    <dbReference type="NCBI Taxonomy" id="2018042"/>
    <lineage>
        <taxon>Bacteria</taxon>
        <taxon>Bacillati</taxon>
        <taxon>Bacillota</taxon>
        <taxon>Bacilli</taxon>
        <taxon>Bacillales</taxon>
        <taxon>Bacillaceae</taxon>
        <taxon>Halalkalibacillus</taxon>
    </lineage>
</organism>
<dbReference type="Gene3D" id="3.30.1940.10">
    <property type="entry name" value="YtpR-like"/>
    <property type="match status" value="1"/>
</dbReference>
<dbReference type="InterPro" id="IPR027855">
    <property type="entry name" value="DUF4479"/>
</dbReference>
<reference evidence="5 6" key="1">
    <citation type="submission" date="2017-06" db="EMBL/GenBank/DDBJ databases">
        <title>the draft geome sequence of Illustriluteabacillus marina B3227.</title>
        <authorList>
            <person name="He R.-H."/>
            <person name="Du Z.-J."/>
        </authorList>
    </citation>
    <scope>NUCLEOTIDE SEQUENCE [LARGE SCALE GENOMIC DNA]</scope>
    <source>
        <strain evidence="5 6">B3227</strain>
    </source>
</reference>
<feature type="domain" description="TRNA-binding" evidence="4">
    <location>
        <begin position="89"/>
        <end position="199"/>
    </location>
</feature>
<name>A0A2I0QYC3_9BACI</name>
<sequence>MQIVYNPIGIGDVMLITLAQEEGNVKSERFQDVVRLTNEENGNVVGYNIFSLSSYFELEGNGTITPTENLMHHIDEVFYRNGVKDSLEVDLSPKFVVGYVKETEAHEDASKLKVCQVDVGDETLQIVCGAPNVAEGQKVVVAKVGAVMPSGMFIKESELRGVPSHGMICSAKELNLDGASEKKGILVLEDDKEVGEQFHI</sequence>